<evidence type="ECO:0000313" key="8">
    <source>
        <dbReference type="Proteomes" id="UP000198287"/>
    </source>
</evidence>
<dbReference type="PANTHER" id="PTHR45877">
    <property type="entry name" value="E3 UBIQUITIN-PROTEIN LIGASE SIAH2"/>
    <property type="match status" value="1"/>
</dbReference>
<dbReference type="GO" id="GO:0031624">
    <property type="term" value="F:ubiquitin conjugating enzyme binding"/>
    <property type="evidence" value="ECO:0007669"/>
    <property type="project" value="TreeGrafter"/>
</dbReference>
<dbReference type="InterPro" id="IPR013083">
    <property type="entry name" value="Znf_RING/FYVE/PHD"/>
</dbReference>
<keyword evidence="1" id="KW-0479">Metal-binding</keyword>
<dbReference type="Proteomes" id="UP000198287">
    <property type="component" value="Unassembled WGS sequence"/>
</dbReference>
<gene>
    <name evidence="7" type="ORF">Fcan01_17976</name>
</gene>
<dbReference type="SUPFAM" id="SSF57850">
    <property type="entry name" value="RING/U-box"/>
    <property type="match status" value="1"/>
</dbReference>
<dbReference type="GO" id="GO:0005737">
    <property type="term" value="C:cytoplasm"/>
    <property type="evidence" value="ECO:0007669"/>
    <property type="project" value="TreeGrafter"/>
</dbReference>
<keyword evidence="5" id="KW-0812">Transmembrane</keyword>
<keyword evidence="2" id="KW-0863">Zinc-finger</keyword>
<dbReference type="Gene3D" id="3.30.40.10">
    <property type="entry name" value="Zinc/RING finger domain, C3HC4 (zinc finger)"/>
    <property type="match status" value="1"/>
</dbReference>
<dbReference type="OrthoDB" id="6021021at2759"/>
<dbReference type="EMBL" id="LNIX01000013">
    <property type="protein sequence ID" value="OXA47358.1"/>
    <property type="molecule type" value="Genomic_DNA"/>
</dbReference>
<comment type="caution">
    <text evidence="7">The sequence shown here is derived from an EMBL/GenBank/DDBJ whole genome shotgun (WGS) entry which is preliminary data.</text>
</comment>
<evidence type="ECO:0000256" key="1">
    <source>
        <dbReference type="ARBA" id="ARBA00022723"/>
    </source>
</evidence>
<dbReference type="GO" id="GO:0008270">
    <property type="term" value="F:zinc ion binding"/>
    <property type="evidence" value="ECO:0007669"/>
    <property type="project" value="UniProtKB-KW"/>
</dbReference>
<name>A0A226DQQ6_FOLCA</name>
<evidence type="ECO:0000259" key="6">
    <source>
        <dbReference type="Pfam" id="PF21362"/>
    </source>
</evidence>
<proteinExistence type="predicted"/>
<evidence type="ECO:0000313" key="7">
    <source>
        <dbReference type="EMBL" id="OXA47358.1"/>
    </source>
</evidence>
<keyword evidence="5" id="KW-1133">Transmembrane helix</keyword>
<dbReference type="PANTHER" id="PTHR45877:SF2">
    <property type="entry name" value="E3 UBIQUITIN-PROTEIN LIGASE SINA-RELATED"/>
    <property type="match status" value="1"/>
</dbReference>
<dbReference type="GO" id="GO:0061630">
    <property type="term" value="F:ubiquitin protein ligase activity"/>
    <property type="evidence" value="ECO:0007669"/>
    <property type="project" value="TreeGrafter"/>
</dbReference>
<keyword evidence="5" id="KW-0472">Membrane</keyword>
<dbReference type="GO" id="GO:0043161">
    <property type="term" value="P:proteasome-mediated ubiquitin-dependent protein catabolic process"/>
    <property type="evidence" value="ECO:0007669"/>
    <property type="project" value="TreeGrafter"/>
</dbReference>
<protein>
    <submittedName>
        <fullName evidence="7">E3 ubiquitin-protein ligase sina</fullName>
    </submittedName>
</protein>
<sequence length="342" mass="38659">FCYTKYSILNLNLNLQTAPPLITAPVLTDVLECTICLDPAASPINQCANGHIVCGFCADKMAQCGLCKTNLQVSVLEERQSRQFDLKWKCYNFESGCVVPLAATEAKDHLNKCYYRKVEVMDIEGDVEMQAAQEDEGSRPVCVYTQRSTYPHLVDRVKRRWQNLRIRWQNLMRWEPSQEASCVRIFHKVPGLKQSVQAGMHVLARGHEDFSISVVNVFFVVDSVHPTRRNARYSTFEKVGLVGGTVSMITGLTLLDVIEAIVVIAVIIVAKYKMWKTFRAIGGPSFNWNLSIPKFLRRENKVAPEETEMATFQPRPVETPQRSASSCPPPFHPYENLPGFIA</sequence>
<evidence type="ECO:0000256" key="5">
    <source>
        <dbReference type="SAM" id="Phobius"/>
    </source>
</evidence>
<dbReference type="InterPro" id="IPR049548">
    <property type="entry name" value="Sina-like_RING"/>
</dbReference>
<dbReference type="AlphaFoldDB" id="A0A226DQQ6"/>
<dbReference type="Pfam" id="PF21362">
    <property type="entry name" value="Sina_RING"/>
    <property type="match status" value="1"/>
</dbReference>
<keyword evidence="3" id="KW-0862">Zinc</keyword>
<keyword evidence="8" id="KW-1185">Reference proteome</keyword>
<accession>A0A226DQQ6</accession>
<evidence type="ECO:0000256" key="2">
    <source>
        <dbReference type="ARBA" id="ARBA00022771"/>
    </source>
</evidence>
<organism evidence="7 8">
    <name type="scientific">Folsomia candida</name>
    <name type="common">Springtail</name>
    <dbReference type="NCBI Taxonomy" id="158441"/>
    <lineage>
        <taxon>Eukaryota</taxon>
        <taxon>Metazoa</taxon>
        <taxon>Ecdysozoa</taxon>
        <taxon>Arthropoda</taxon>
        <taxon>Hexapoda</taxon>
        <taxon>Collembola</taxon>
        <taxon>Entomobryomorpha</taxon>
        <taxon>Isotomoidea</taxon>
        <taxon>Isotomidae</taxon>
        <taxon>Proisotominae</taxon>
        <taxon>Folsomia</taxon>
    </lineage>
</organism>
<evidence type="ECO:0000256" key="3">
    <source>
        <dbReference type="ARBA" id="ARBA00022833"/>
    </source>
</evidence>
<reference evidence="7 8" key="1">
    <citation type="submission" date="2015-12" db="EMBL/GenBank/DDBJ databases">
        <title>The genome of Folsomia candida.</title>
        <authorList>
            <person name="Faddeeva A."/>
            <person name="Derks M.F."/>
            <person name="Anvar Y."/>
            <person name="Smit S."/>
            <person name="Van Straalen N."/>
            <person name="Roelofs D."/>
        </authorList>
    </citation>
    <scope>NUCLEOTIDE SEQUENCE [LARGE SCALE GENOMIC DNA]</scope>
    <source>
        <strain evidence="7 8">VU population</strain>
        <tissue evidence="7">Whole body</tissue>
    </source>
</reference>
<evidence type="ECO:0000256" key="4">
    <source>
        <dbReference type="SAM" id="MobiDB-lite"/>
    </source>
</evidence>
<feature type="region of interest" description="Disordered" evidence="4">
    <location>
        <begin position="307"/>
        <end position="328"/>
    </location>
</feature>
<feature type="transmembrane region" description="Helical" evidence="5">
    <location>
        <begin position="248"/>
        <end position="270"/>
    </location>
</feature>
<feature type="non-terminal residue" evidence="7">
    <location>
        <position position="1"/>
    </location>
</feature>
<dbReference type="InterPro" id="IPR004162">
    <property type="entry name" value="SINA-like_animal"/>
</dbReference>
<feature type="domain" description="E3 ubiquitin-protein ligase Sina-like RING finger" evidence="6">
    <location>
        <begin position="33"/>
        <end position="67"/>
    </location>
</feature>